<comment type="caution">
    <text evidence="2">The sequence shown here is derived from an EMBL/GenBank/DDBJ whole genome shotgun (WGS) entry which is preliminary data.</text>
</comment>
<dbReference type="Proteomes" id="UP000692954">
    <property type="component" value="Unassembled WGS sequence"/>
</dbReference>
<dbReference type="GO" id="GO:0004672">
    <property type="term" value="F:protein kinase activity"/>
    <property type="evidence" value="ECO:0007669"/>
    <property type="project" value="InterPro"/>
</dbReference>
<proteinExistence type="predicted"/>
<dbReference type="Pfam" id="PF00787">
    <property type="entry name" value="PX"/>
    <property type="match status" value="1"/>
</dbReference>
<dbReference type="EMBL" id="CAJJDN010000055">
    <property type="protein sequence ID" value="CAD8090084.1"/>
    <property type="molecule type" value="Genomic_DNA"/>
</dbReference>
<dbReference type="CDD" id="cd06093">
    <property type="entry name" value="PX_domain"/>
    <property type="match status" value="1"/>
</dbReference>
<sequence length="408" mass="48289">MNILSYDIKILGVETYSDNILYKLRIINTRTLGHRDIRVKFNQLSDLHSILNDINPEYNFPPFPKKEFFQSLFGENKFIKQKEQMISEYFAALIKSPPPCIKPLLEFLNDGSDFIRQKELQKEISTKKELFKLIKPQKILKKSLFGKTTLCTLQGKKVILHKFYVLKSSSDELLSHYFNMHLQFTDFTYVCQVIHIFFLHAKLNLMDSMLLQTKQPRSCKKQHFEQAFQLKNKYDVVKLFSIEVYEGQNLEEIIQEKRTKKIPFTQNEILHLIQNLLRALLYLNNNNCYPNRVTTTSIIINEENVKLTGILEPNEKYKDIYIIEGYALRTDQQYDVIYFPPERLNSYQINQQLNLSWQFGVCILKAALLYTNKELEDIHDQSIIQQLIQKVKNKYGQEMKQPIFQCLV</sequence>
<evidence type="ECO:0000313" key="3">
    <source>
        <dbReference type="Proteomes" id="UP000692954"/>
    </source>
</evidence>
<accession>A0A8S1NSX9</accession>
<reference evidence="2" key="1">
    <citation type="submission" date="2021-01" db="EMBL/GenBank/DDBJ databases">
        <authorList>
            <consortium name="Genoscope - CEA"/>
            <person name="William W."/>
        </authorList>
    </citation>
    <scope>NUCLEOTIDE SEQUENCE</scope>
</reference>
<dbReference type="PROSITE" id="PS50195">
    <property type="entry name" value="PX"/>
    <property type="match status" value="1"/>
</dbReference>
<dbReference type="InterPro" id="IPR001245">
    <property type="entry name" value="Ser-Thr/Tyr_kinase_cat_dom"/>
</dbReference>
<protein>
    <recommendedName>
        <fullName evidence="1">PX domain-containing protein</fullName>
    </recommendedName>
</protein>
<dbReference type="Pfam" id="PF07714">
    <property type="entry name" value="PK_Tyr_Ser-Thr"/>
    <property type="match status" value="1"/>
</dbReference>
<evidence type="ECO:0000259" key="1">
    <source>
        <dbReference type="PROSITE" id="PS50195"/>
    </source>
</evidence>
<gene>
    <name evidence="2" type="ORF">PSON_ATCC_30995.1.T0550138</name>
</gene>
<dbReference type="OrthoDB" id="294491at2759"/>
<keyword evidence="3" id="KW-1185">Reference proteome</keyword>
<feature type="domain" description="PX" evidence="1">
    <location>
        <begin position="1"/>
        <end position="141"/>
    </location>
</feature>
<dbReference type="AlphaFoldDB" id="A0A8S1NSX9"/>
<name>A0A8S1NSX9_9CILI</name>
<evidence type="ECO:0000313" key="2">
    <source>
        <dbReference type="EMBL" id="CAD8090084.1"/>
    </source>
</evidence>
<dbReference type="GO" id="GO:0035091">
    <property type="term" value="F:phosphatidylinositol binding"/>
    <property type="evidence" value="ECO:0007669"/>
    <property type="project" value="InterPro"/>
</dbReference>
<dbReference type="InterPro" id="IPR001683">
    <property type="entry name" value="PX_dom"/>
</dbReference>
<organism evidence="2 3">
    <name type="scientific">Paramecium sonneborni</name>
    <dbReference type="NCBI Taxonomy" id="65129"/>
    <lineage>
        <taxon>Eukaryota</taxon>
        <taxon>Sar</taxon>
        <taxon>Alveolata</taxon>
        <taxon>Ciliophora</taxon>
        <taxon>Intramacronucleata</taxon>
        <taxon>Oligohymenophorea</taxon>
        <taxon>Peniculida</taxon>
        <taxon>Parameciidae</taxon>
        <taxon>Paramecium</taxon>
    </lineage>
</organism>